<gene>
    <name evidence="2" type="ORF">HMPREF0673_02544</name>
</gene>
<dbReference type="HOGENOM" id="CLU_3018997_0_0_10"/>
<evidence type="ECO:0000256" key="1">
    <source>
        <dbReference type="SAM" id="MobiDB-lite"/>
    </source>
</evidence>
<organism evidence="2 3">
    <name type="scientific">Leyella stercorea DSM 18206</name>
    <dbReference type="NCBI Taxonomy" id="1002367"/>
    <lineage>
        <taxon>Bacteria</taxon>
        <taxon>Pseudomonadati</taxon>
        <taxon>Bacteroidota</taxon>
        <taxon>Bacteroidia</taxon>
        <taxon>Bacteroidales</taxon>
        <taxon>Prevotellaceae</taxon>
        <taxon>Leyella</taxon>
    </lineage>
</organism>
<reference evidence="2 3" key="1">
    <citation type="submission" date="2011-08" db="EMBL/GenBank/DDBJ databases">
        <authorList>
            <person name="Weinstock G."/>
            <person name="Sodergren E."/>
            <person name="Clifton S."/>
            <person name="Fulton L."/>
            <person name="Fulton B."/>
            <person name="Courtney L."/>
            <person name="Fronick C."/>
            <person name="Harrison M."/>
            <person name="Strong C."/>
            <person name="Farmer C."/>
            <person name="Delahaunty K."/>
            <person name="Markovic C."/>
            <person name="Hall O."/>
            <person name="Minx P."/>
            <person name="Tomlinson C."/>
            <person name="Mitreva M."/>
            <person name="Hou S."/>
            <person name="Chen J."/>
            <person name="Wollam A."/>
            <person name="Pepin K.H."/>
            <person name="Johnson M."/>
            <person name="Bhonagiri V."/>
            <person name="Zhang X."/>
            <person name="Suruliraj S."/>
            <person name="Warren W."/>
            <person name="Chinwalla A."/>
            <person name="Mardis E.R."/>
            <person name="Wilson R.K."/>
        </authorList>
    </citation>
    <scope>NUCLEOTIDE SEQUENCE [LARGE SCALE GENOMIC DNA]</scope>
    <source>
        <strain evidence="2 3">DSM 18206</strain>
    </source>
</reference>
<feature type="region of interest" description="Disordered" evidence="1">
    <location>
        <begin position="1"/>
        <end position="28"/>
    </location>
</feature>
<evidence type="ECO:0000313" key="2">
    <source>
        <dbReference type="EMBL" id="EHJ37066.1"/>
    </source>
</evidence>
<dbReference type="AlphaFoldDB" id="G6B0X6"/>
<comment type="caution">
    <text evidence="2">The sequence shown here is derived from an EMBL/GenBank/DDBJ whole genome shotgun (WGS) entry which is preliminary data.</text>
</comment>
<evidence type="ECO:0000313" key="3">
    <source>
        <dbReference type="Proteomes" id="UP000004407"/>
    </source>
</evidence>
<feature type="non-terminal residue" evidence="2">
    <location>
        <position position="56"/>
    </location>
</feature>
<dbReference type="Proteomes" id="UP000004407">
    <property type="component" value="Unassembled WGS sequence"/>
</dbReference>
<accession>G6B0X6</accession>
<proteinExistence type="predicted"/>
<sequence>MVWQHKSKGLTLRNINKSHPRRSLRASAPTVTSICVDRYEHPRRPLRASASVDADD</sequence>
<protein>
    <submittedName>
        <fullName evidence="2">Uncharacterized protein</fullName>
    </submittedName>
</protein>
<name>G6B0X6_9BACT</name>
<dbReference type="EMBL" id="AFZZ01000217">
    <property type="protein sequence ID" value="EHJ37066.1"/>
    <property type="molecule type" value="Genomic_DNA"/>
</dbReference>